<dbReference type="AlphaFoldDB" id="A0AAN8B2F1"/>
<evidence type="ECO:0000259" key="8">
    <source>
        <dbReference type="Pfam" id="PF06278"/>
    </source>
</evidence>
<organism evidence="10 11">
    <name type="scientific">Champsocephalus esox</name>
    <name type="common">pike icefish</name>
    <dbReference type="NCBI Taxonomy" id="159716"/>
    <lineage>
        <taxon>Eukaryota</taxon>
        <taxon>Metazoa</taxon>
        <taxon>Chordata</taxon>
        <taxon>Craniata</taxon>
        <taxon>Vertebrata</taxon>
        <taxon>Euteleostomi</taxon>
        <taxon>Actinopterygii</taxon>
        <taxon>Neopterygii</taxon>
        <taxon>Teleostei</taxon>
        <taxon>Neoteleostei</taxon>
        <taxon>Acanthomorphata</taxon>
        <taxon>Eupercaria</taxon>
        <taxon>Perciformes</taxon>
        <taxon>Notothenioidei</taxon>
        <taxon>Channichthyidae</taxon>
        <taxon>Champsocephalus</taxon>
    </lineage>
</organism>
<dbReference type="Pfam" id="PF06278">
    <property type="entry name" value="CNDH2_N"/>
    <property type="match status" value="1"/>
</dbReference>
<gene>
    <name evidence="10" type="ORF">CesoFtcFv8_026452</name>
</gene>
<dbReference type="InterPro" id="IPR009378">
    <property type="entry name" value="H2_N"/>
</dbReference>
<evidence type="ECO:0000256" key="5">
    <source>
        <dbReference type="ARBA" id="ARBA00023242"/>
    </source>
</evidence>
<reference evidence="10 11" key="1">
    <citation type="journal article" date="2023" name="Mol. Biol. Evol.">
        <title>Genomics of Secondarily Temperate Adaptation in the Only Non-Antarctic Icefish.</title>
        <authorList>
            <person name="Rivera-Colon A.G."/>
            <person name="Rayamajhi N."/>
            <person name="Minhas B.F."/>
            <person name="Madrigal G."/>
            <person name="Bilyk K.T."/>
            <person name="Yoon V."/>
            <person name="Hune M."/>
            <person name="Gregory S."/>
            <person name="Cheng C.H.C."/>
            <person name="Catchen J.M."/>
        </authorList>
    </citation>
    <scope>NUCLEOTIDE SEQUENCE [LARGE SCALE GENOMIC DNA]</scope>
    <source>
        <strain evidence="10">JC2023a</strain>
    </source>
</reference>
<dbReference type="Pfam" id="PF16858">
    <property type="entry name" value="CNDH2_C"/>
    <property type="match status" value="1"/>
</dbReference>
<evidence type="ECO:0000256" key="6">
    <source>
        <dbReference type="ARBA" id="ARBA00030479"/>
    </source>
</evidence>
<dbReference type="PANTHER" id="PTHR14324:SF3">
    <property type="entry name" value="CONDENSIN-2 COMPLEX SUBUNIT H2"/>
    <property type="match status" value="1"/>
</dbReference>
<evidence type="ECO:0000256" key="4">
    <source>
        <dbReference type="ARBA" id="ARBA00023067"/>
    </source>
</evidence>
<feature type="compositionally biased region" description="Acidic residues" evidence="7">
    <location>
        <begin position="104"/>
        <end position="130"/>
    </location>
</feature>
<dbReference type="Proteomes" id="UP001335648">
    <property type="component" value="Unassembled WGS sequence"/>
</dbReference>
<dbReference type="GO" id="GO:0010032">
    <property type="term" value="P:meiotic chromosome condensation"/>
    <property type="evidence" value="ECO:0007669"/>
    <property type="project" value="TreeGrafter"/>
</dbReference>
<sequence length="605" mass="67220">MESTESRYAHLLQPIRELTKNWEIDVASELNDYLEELDEMCITFDGGKIRLNFAEAALLIQGSASIYSKKVELLHRLVYQTLEYINDSNKKNRKQRVVSPGDGQDGEDGDAEDVFDLLDVGDSEASESEESNATVSCASLPPETLIPPEASEKNKLPLISVKGDMLCSQKDFRVVLFPPGEEDLILFSVRPELLLQQEEGGGLHPADLPHAAAAADAADAEDMGGDDDFLPLEENMEQEELQEHVQRHRAESEGRMILRRRPEDDDLTRKETPPAVDVWAPHDPYALIGEDKPFKSGKSYRVPEGLEDGGKRKRKRVSALQDFRSWFTGTFDPPQQKLKNGPTFADLNSIYLSTMKDKLKSRKRLYGKAGVVVSDEQLRRTFLQPEGAGLNQGEESEDGFIPPDMLGGDDDLSDNEQEAFPDDAPADFGGDFGGDLVSPDAQRDELSYEDLVKLRVEQLVVNCKGYTQETTLSRRVKVWEDQIRPELQLQEDRTVFDIHDYGERIVSSLVSVGKSRTFASIVAGMDNFEACKYLLASLQLANDYTVDLDSAGGLDSDLDSAGDLDSDLDSAGGLDSDLDSRLDSVVLTLLSTQKANDRFKTLNRP</sequence>
<proteinExistence type="inferred from homology"/>
<dbReference type="PANTHER" id="PTHR14324">
    <property type="entry name" value="CONDENSIN-2 COMPLEX SUBUNIT H2"/>
    <property type="match status" value="1"/>
</dbReference>
<comment type="subcellular location">
    <subcellularLocation>
        <location evidence="1">Nucleus</location>
    </subcellularLocation>
</comment>
<dbReference type="InterPro" id="IPR031739">
    <property type="entry name" value="Ncaph2"/>
</dbReference>
<dbReference type="GO" id="GO:0005634">
    <property type="term" value="C:nucleus"/>
    <property type="evidence" value="ECO:0007669"/>
    <property type="project" value="UniProtKB-SubCell"/>
</dbReference>
<feature type="domain" description="Condensin-2 complex subunit H2 C-terminal" evidence="9">
    <location>
        <begin position="447"/>
        <end position="557"/>
    </location>
</feature>
<feature type="domain" description="Condensin II complex subunit H2 N-terminal" evidence="8">
    <location>
        <begin position="6"/>
        <end position="119"/>
    </location>
</feature>
<keyword evidence="4" id="KW-0226">DNA condensation</keyword>
<feature type="region of interest" description="Disordered" evidence="7">
    <location>
        <begin position="91"/>
        <end position="151"/>
    </location>
</feature>
<keyword evidence="11" id="KW-1185">Reference proteome</keyword>
<dbReference type="GO" id="GO:0051306">
    <property type="term" value="P:mitotic sister chromatid separation"/>
    <property type="evidence" value="ECO:0007669"/>
    <property type="project" value="TreeGrafter"/>
</dbReference>
<protein>
    <recommendedName>
        <fullName evidence="3">Condensin-2 complex subunit H2</fullName>
    </recommendedName>
    <alternativeName>
        <fullName evidence="6">Non-SMC condensin II complex subunit H2</fullName>
    </alternativeName>
</protein>
<evidence type="ECO:0000313" key="11">
    <source>
        <dbReference type="Proteomes" id="UP001335648"/>
    </source>
</evidence>
<evidence type="ECO:0000256" key="1">
    <source>
        <dbReference type="ARBA" id="ARBA00004123"/>
    </source>
</evidence>
<accession>A0AAN8B2F1</accession>
<dbReference type="InterPro" id="IPR031737">
    <property type="entry name" value="CNDH2_C"/>
</dbReference>
<evidence type="ECO:0000259" key="9">
    <source>
        <dbReference type="Pfam" id="PF16858"/>
    </source>
</evidence>
<evidence type="ECO:0000256" key="7">
    <source>
        <dbReference type="SAM" id="MobiDB-lite"/>
    </source>
</evidence>
<evidence type="ECO:0000313" key="10">
    <source>
        <dbReference type="EMBL" id="KAK5877181.1"/>
    </source>
</evidence>
<dbReference type="EMBL" id="JAULUE010002067">
    <property type="protein sequence ID" value="KAK5877181.1"/>
    <property type="molecule type" value="Genomic_DNA"/>
</dbReference>
<dbReference type="GO" id="GO:0003682">
    <property type="term" value="F:chromatin binding"/>
    <property type="evidence" value="ECO:0007669"/>
    <property type="project" value="TreeGrafter"/>
</dbReference>
<evidence type="ECO:0000256" key="2">
    <source>
        <dbReference type="ARBA" id="ARBA00007844"/>
    </source>
</evidence>
<comment type="similarity">
    <text evidence="2">Belongs to the CND2 H2 (condensin-2 subunit 2) family.</text>
</comment>
<dbReference type="GO" id="GO:0000796">
    <property type="term" value="C:condensin complex"/>
    <property type="evidence" value="ECO:0007669"/>
    <property type="project" value="TreeGrafter"/>
</dbReference>
<comment type="caution">
    <text evidence="10">The sequence shown here is derived from an EMBL/GenBank/DDBJ whole genome shotgun (WGS) entry which is preliminary data.</text>
</comment>
<keyword evidence="5" id="KW-0539">Nucleus</keyword>
<name>A0AAN8B2F1_9TELE</name>
<evidence type="ECO:0000256" key="3">
    <source>
        <dbReference type="ARBA" id="ARBA00016903"/>
    </source>
</evidence>